<comment type="subcellular location">
    <subcellularLocation>
        <location evidence="1">Nucleus</location>
    </subcellularLocation>
</comment>
<evidence type="ECO:0000256" key="1">
    <source>
        <dbReference type="ARBA" id="ARBA00004123"/>
    </source>
</evidence>
<evidence type="ECO:0000313" key="5">
    <source>
        <dbReference type="Proteomes" id="UP000504603"/>
    </source>
</evidence>
<dbReference type="OrthoDB" id="434939at2759"/>
<dbReference type="Proteomes" id="UP000504603">
    <property type="component" value="Unplaced"/>
</dbReference>
<dbReference type="AlphaFoldDB" id="A0A6J1CVD2"/>
<protein>
    <submittedName>
        <fullName evidence="6">Tudor domain-containing protein 3</fullName>
    </submittedName>
</protein>
<dbReference type="GeneID" id="111014555"/>
<reference evidence="6" key="1">
    <citation type="submission" date="2025-08" db="UniProtKB">
        <authorList>
            <consortium name="RefSeq"/>
        </authorList>
    </citation>
    <scope>IDENTIFICATION</scope>
    <source>
        <strain evidence="6">OHB3-1</strain>
    </source>
</reference>
<dbReference type="RefSeq" id="XP_022145032.1">
    <property type="nucleotide sequence ID" value="XM_022289340.1"/>
</dbReference>
<feature type="compositionally biased region" description="Basic residues" evidence="3">
    <location>
        <begin position="405"/>
        <end position="425"/>
    </location>
</feature>
<name>A0A6J1CVD2_MOMCH</name>
<accession>A0A6J1CVD2</accession>
<keyword evidence="2" id="KW-0539">Nucleus</keyword>
<dbReference type="Pfam" id="PF08585">
    <property type="entry name" value="RMI1_N_C"/>
    <property type="match status" value="1"/>
</dbReference>
<dbReference type="PANTHER" id="PTHR13681:SF24">
    <property type="entry name" value="TUDOR DOMAIN-CONTAINING PROTEIN 3"/>
    <property type="match status" value="1"/>
</dbReference>
<evidence type="ECO:0000259" key="4">
    <source>
        <dbReference type="Pfam" id="PF08585"/>
    </source>
</evidence>
<proteinExistence type="predicted"/>
<evidence type="ECO:0000256" key="3">
    <source>
        <dbReference type="SAM" id="MobiDB-lite"/>
    </source>
</evidence>
<feature type="region of interest" description="Disordered" evidence="3">
    <location>
        <begin position="397"/>
        <end position="425"/>
    </location>
</feature>
<keyword evidence="5" id="KW-1185">Reference proteome</keyword>
<feature type="region of interest" description="Disordered" evidence="3">
    <location>
        <begin position="193"/>
        <end position="285"/>
    </location>
</feature>
<dbReference type="PANTHER" id="PTHR13681">
    <property type="entry name" value="SURVIVAL OF MOTOR NEURON-RELATED-SPLICING FACTOR 30-RELATED"/>
    <property type="match status" value="1"/>
</dbReference>
<feature type="domain" description="RecQ mediated genome instability protein 1 OB-fold" evidence="4">
    <location>
        <begin position="76"/>
        <end position="178"/>
    </location>
</feature>
<dbReference type="KEGG" id="mcha:111014555"/>
<evidence type="ECO:0000256" key="2">
    <source>
        <dbReference type="ARBA" id="ARBA00023242"/>
    </source>
</evidence>
<dbReference type="SMART" id="SM01161">
    <property type="entry name" value="DUF1767"/>
    <property type="match status" value="1"/>
</dbReference>
<gene>
    <name evidence="6" type="primary">LOC111014555</name>
</gene>
<feature type="compositionally biased region" description="Basic and acidic residues" evidence="3">
    <location>
        <begin position="267"/>
        <end position="284"/>
    </location>
</feature>
<dbReference type="InterPro" id="IPR042470">
    <property type="entry name" value="RMI1_N_C_sf"/>
</dbReference>
<dbReference type="Gene3D" id="2.40.50.770">
    <property type="entry name" value="RecQ-mediated genome instability protein Rmi1, C-terminal domain"/>
    <property type="match status" value="1"/>
</dbReference>
<sequence length="425" mass="46763">METTTDNSVAVLETLRARGWSFGDLDEVRGVIMISSALADDPSSVVDSVELELLNMDLRSFGGKSLPEPSLLRKSSRILGPIVLQISSVRDISRSSLDGMLKASSGHRLLRFGLSDGHSEITAIEYSHIPSVLEDIPPGTKVRLENKSPVYGGIVCLSSKGLTVLGGMVPTLYEEWKMNQKYSGLSRASVRLSQGGDVDGPPPFEKLQVGAPRKFSQKEKSSYQQESSSKSNTPTADSGNIGSKSTTLQQSIDVKATNSVNSASGVEKLEEKPSSSETRPKEVVEAVPVQNQAASQKLLHKMSQQDGNHRHFNNRKHRGKGRMEDPVVYTLEEYERRKSGTNQIPKNASSYTSHDEQLAWQLQNQFDLEDSHVQESASRANAEHLRMSIFNYERDTYTAHDGGRGRGRGGGRGRRGRGRGRGRYF</sequence>
<evidence type="ECO:0000313" key="6">
    <source>
        <dbReference type="RefSeq" id="XP_022145032.1"/>
    </source>
</evidence>
<feature type="compositionally biased region" description="Polar residues" evidence="3">
    <location>
        <begin position="232"/>
        <end position="264"/>
    </location>
</feature>
<organism evidence="5 6">
    <name type="scientific">Momordica charantia</name>
    <name type="common">Bitter gourd</name>
    <name type="synonym">Balsam pear</name>
    <dbReference type="NCBI Taxonomy" id="3673"/>
    <lineage>
        <taxon>Eukaryota</taxon>
        <taxon>Viridiplantae</taxon>
        <taxon>Streptophyta</taxon>
        <taxon>Embryophyta</taxon>
        <taxon>Tracheophyta</taxon>
        <taxon>Spermatophyta</taxon>
        <taxon>Magnoliopsida</taxon>
        <taxon>eudicotyledons</taxon>
        <taxon>Gunneridae</taxon>
        <taxon>Pentapetalae</taxon>
        <taxon>rosids</taxon>
        <taxon>fabids</taxon>
        <taxon>Cucurbitales</taxon>
        <taxon>Cucurbitaceae</taxon>
        <taxon>Momordiceae</taxon>
        <taxon>Momordica</taxon>
    </lineage>
</organism>
<dbReference type="GO" id="GO:0005634">
    <property type="term" value="C:nucleus"/>
    <property type="evidence" value="ECO:0007669"/>
    <property type="project" value="UniProtKB-SubCell"/>
</dbReference>
<feature type="compositionally biased region" description="Low complexity" evidence="3">
    <location>
        <begin position="222"/>
        <end position="231"/>
    </location>
</feature>
<dbReference type="InterPro" id="IPR013894">
    <property type="entry name" value="RMI1_OB"/>
</dbReference>